<dbReference type="PANTHER" id="PTHR33540:SF2">
    <property type="entry name" value="TRNA THREONYLCARBAMOYLADENOSINE BIOSYNTHESIS PROTEIN TSAE"/>
    <property type="match status" value="1"/>
</dbReference>
<keyword evidence="4" id="KW-0963">Cytoplasm</keyword>
<keyword evidence="7" id="KW-0547">Nucleotide-binding</keyword>
<dbReference type="SUPFAM" id="SSF52540">
    <property type="entry name" value="P-loop containing nucleoside triphosphate hydrolases"/>
    <property type="match status" value="1"/>
</dbReference>
<comment type="subcellular location">
    <subcellularLocation>
        <location evidence="1">Cytoplasm</location>
    </subcellularLocation>
</comment>
<dbReference type="Proteomes" id="UP001210261">
    <property type="component" value="Unassembled WGS sequence"/>
</dbReference>
<dbReference type="InterPro" id="IPR003442">
    <property type="entry name" value="T6A_TsaE"/>
</dbReference>
<reference evidence="11 12" key="1">
    <citation type="submission" date="2023-01" db="EMBL/GenBank/DDBJ databases">
        <title>Description of Helicobacter ibis sp. nov. isolated from faecal droppings of black-faced ibis (Theristicus melanopis).</title>
        <authorList>
            <person name="Lopez-Cantillo M."/>
            <person name="Vidal-Veuthey B."/>
            <person name="Mella A."/>
            <person name="De La Haba R."/>
            <person name="Collado L."/>
        </authorList>
    </citation>
    <scope>NUCLEOTIDE SEQUENCE [LARGE SCALE GENOMIC DNA]</scope>
    <source>
        <strain evidence="11 12">A82</strain>
    </source>
</reference>
<evidence type="ECO:0000256" key="4">
    <source>
        <dbReference type="ARBA" id="ARBA00022490"/>
    </source>
</evidence>
<evidence type="ECO:0000256" key="7">
    <source>
        <dbReference type="ARBA" id="ARBA00022741"/>
    </source>
</evidence>
<evidence type="ECO:0000256" key="5">
    <source>
        <dbReference type="ARBA" id="ARBA00022694"/>
    </source>
</evidence>
<sequence>MILNENELSILCDELRLKDSRGIYLLSGDLASGKTTLVKAMVKYLGSSNLVTSPTYLLSHVYGDCIFHYDIYMRDVLELLELGFLEELEKDGWHFVEWGDKKLATILTKVGIKYISIEIKPKECGREYIVCTN</sequence>
<comment type="similarity">
    <text evidence="2">Belongs to the TsaE family.</text>
</comment>
<name>A0ABT4VEA4_9HELI</name>
<evidence type="ECO:0000256" key="2">
    <source>
        <dbReference type="ARBA" id="ARBA00007599"/>
    </source>
</evidence>
<dbReference type="PANTHER" id="PTHR33540">
    <property type="entry name" value="TRNA THREONYLCARBAMOYLADENOSINE BIOSYNTHESIS PROTEIN TSAE"/>
    <property type="match status" value="1"/>
</dbReference>
<dbReference type="Gene3D" id="3.40.50.300">
    <property type="entry name" value="P-loop containing nucleotide triphosphate hydrolases"/>
    <property type="match status" value="1"/>
</dbReference>
<dbReference type="RefSeq" id="WP_271021320.1">
    <property type="nucleotide sequence ID" value="NZ_JAQHXR010000002.1"/>
</dbReference>
<evidence type="ECO:0000256" key="6">
    <source>
        <dbReference type="ARBA" id="ARBA00022723"/>
    </source>
</evidence>
<accession>A0ABT4VEA4</accession>
<keyword evidence="5" id="KW-0819">tRNA processing</keyword>
<keyword evidence="12" id="KW-1185">Reference proteome</keyword>
<dbReference type="Pfam" id="PF02367">
    <property type="entry name" value="TsaE"/>
    <property type="match status" value="1"/>
</dbReference>
<evidence type="ECO:0000256" key="9">
    <source>
        <dbReference type="ARBA" id="ARBA00022842"/>
    </source>
</evidence>
<evidence type="ECO:0000256" key="8">
    <source>
        <dbReference type="ARBA" id="ARBA00022840"/>
    </source>
</evidence>
<keyword evidence="8" id="KW-0067">ATP-binding</keyword>
<dbReference type="EMBL" id="JAQHXR010000002">
    <property type="protein sequence ID" value="MDA3969028.1"/>
    <property type="molecule type" value="Genomic_DNA"/>
</dbReference>
<evidence type="ECO:0000313" key="11">
    <source>
        <dbReference type="EMBL" id="MDA3969028.1"/>
    </source>
</evidence>
<evidence type="ECO:0000313" key="12">
    <source>
        <dbReference type="Proteomes" id="UP001210261"/>
    </source>
</evidence>
<evidence type="ECO:0000256" key="10">
    <source>
        <dbReference type="ARBA" id="ARBA00032441"/>
    </source>
</evidence>
<organism evidence="11 12">
    <name type="scientific">Helicobacter ibis</name>
    <dbReference type="NCBI Taxonomy" id="2962633"/>
    <lineage>
        <taxon>Bacteria</taxon>
        <taxon>Pseudomonadati</taxon>
        <taxon>Campylobacterota</taxon>
        <taxon>Epsilonproteobacteria</taxon>
        <taxon>Campylobacterales</taxon>
        <taxon>Helicobacteraceae</taxon>
        <taxon>Helicobacter</taxon>
    </lineage>
</organism>
<keyword evidence="9" id="KW-0460">Magnesium</keyword>
<dbReference type="InterPro" id="IPR027417">
    <property type="entry name" value="P-loop_NTPase"/>
</dbReference>
<evidence type="ECO:0000256" key="3">
    <source>
        <dbReference type="ARBA" id="ARBA00019010"/>
    </source>
</evidence>
<evidence type="ECO:0000256" key="1">
    <source>
        <dbReference type="ARBA" id="ARBA00004496"/>
    </source>
</evidence>
<protein>
    <recommendedName>
        <fullName evidence="3">tRNA threonylcarbamoyladenosine biosynthesis protein TsaE</fullName>
    </recommendedName>
    <alternativeName>
        <fullName evidence="10">t(6)A37 threonylcarbamoyladenosine biosynthesis protein TsaE</fullName>
    </alternativeName>
</protein>
<gene>
    <name evidence="11" type="primary">tsaE</name>
    <name evidence="11" type="ORF">PF021_04985</name>
</gene>
<dbReference type="NCBIfam" id="TIGR00150">
    <property type="entry name" value="T6A_YjeE"/>
    <property type="match status" value="1"/>
</dbReference>
<keyword evidence="6" id="KW-0479">Metal-binding</keyword>
<comment type="caution">
    <text evidence="11">The sequence shown here is derived from an EMBL/GenBank/DDBJ whole genome shotgun (WGS) entry which is preliminary data.</text>
</comment>
<proteinExistence type="inferred from homology"/>